<accession>A0A0L1JJ47</accession>
<evidence type="ECO:0000313" key="1">
    <source>
        <dbReference type="EMBL" id="KNG91776.1"/>
    </source>
</evidence>
<dbReference type="Proteomes" id="UP000036938">
    <property type="component" value="Unassembled WGS sequence"/>
</dbReference>
<reference evidence="1 2" key="1">
    <citation type="journal article" date="2015" name="Int. J. Syst. Evol. Microbiol.">
        <title>Aestuariivita atlantica sp. nov., isolated from deep sea sediment of the Atlantic Ocean.</title>
        <authorList>
            <person name="Li G."/>
            <person name="Lai Q."/>
            <person name="Du Y."/>
            <person name="Liu X."/>
            <person name="Sun F."/>
            <person name="Shao Z."/>
        </authorList>
    </citation>
    <scope>NUCLEOTIDE SEQUENCE [LARGE SCALE GENOMIC DNA]</scope>
    <source>
        <strain evidence="1 2">22II-S11-z3</strain>
    </source>
</reference>
<proteinExistence type="predicted"/>
<dbReference type="GO" id="GO:0016740">
    <property type="term" value="F:transferase activity"/>
    <property type="evidence" value="ECO:0007669"/>
    <property type="project" value="UniProtKB-KW"/>
</dbReference>
<feature type="non-terminal residue" evidence="1">
    <location>
        <position position="1"/>
    </location>
</feature>
<dbReference type="STRING" id="1317121.ATO11_20910"/>
<keyword evidence="2" id="KW-1185">Reference proteome</keyword>
<protein>
    <submittedName>
        <fullName evidence="1">Sulfurtransferase DndC</fullName>
    </submittedName>
</protein>
<evidence type="ECO:0000313" key="2">
    <source>
        <dbReference type="Proteomes" id="UP000036938"/>
    </source>
</evidence>
<dbReference type="AlphaFoldDB" id="A0A0L1JJ47"/>
<name>A0A0L1JJ47_9RHOB</name>
<comment type="caution">
    <text evidence="1">The sequence shown here is derived from an EMBL/GenBank/DDBJ whole genome shotgun (WGS) entry which is preliminary data.</text>
</comment>
<dbReference type="Pfam" id="PF20306">
    <property type="entry name" value="Sp-DndD"/>
    <property type="match status" value="1"/>
</dbReference>
<organism evidence="1 2">
    <name type="scientific">Pseudaestuariivita atlantica</name>
    <dbReference type="NCBI Taxonomy" id="1317121"/>
    <lineage>
        <taxon>Bacteria</taxon>
        <taxon>Pseudomonadati</taxon>
        <taxon>Pseudomonadota</taxon>
        <taxon>Alphaproteobacteria</taxon>
        <taxon>Rhodobacterales</taxon>
        <taxon>Paracoccaceae</taxon>
        <taxon>Pseudaestuariivita</taxon>
    </lineage>
</organism>
<dbReference type="InterPro" id="IPR046882">
    <property type="entry name" value="Sp-DndD"/>
</dbReference>
<dbReference type="RefSeq" id="WP_341271341.1">
    <property type="nucleotide sequence ID" value="NZ_AQQZ01000036.1"/>
</dbReference>
<sequence length="206" mass="23850">EGWREPLLDVRDFLAETLDPERKKVVRDFRRRTGHVTINRSGDGLIPGPYKLEFRKEILRRLLNAQNEAAKLAEDELAPTLIHAAEVHEIQRIWRRELGDWGDSAYAIVNDILGLELSAEETDDFEFSSRDGEILRQICEEHDLPTQMMSELLDAERSVQGLRRRTSIHTRISSILEKEWRSEEEVLADFDTSVDQEGVPEERVTS</sequence>
<dbReference type="EMBL" id="AQQZ01000036">
    <property type="protein sequence ID" value="KNG91776.1"/>
    <property type="molecule type" value="Genomic_DNA"/>
</dbReference>
<gene>
    <name evidence="1" type="ORF">ATO11_20910</name>
</gene>
<keyword evidence="1" id="KW-0808">Transferase</keyword>